<keyword evidence="4 9" id="KW-0479">Metal-binding</keyword>
<dbReference type="PROSITE" id="PS00123">
    <property type="entry name" value="ALKALINE_PHOSPHATASE"/>
    <property type="match status" value="1"/>
</dbReference>
<feature type="binding site" evidence="9">
    <location>
        <position position="40"/>
    </location>
    <ligand>
        <name>Zn(2+)</name>
        <dbReference type="ChEBI" id="CHEBI:29105"/>
        <label>2</label>
    </ligand>
</feature>
<evidence type="ECO:0000256" key="9">
    <source>
        <dbReference type="PIRSR" id="PIRSR601952-2"/>
    </source>
</evidence>
<evidence type="ECO:0000256" key="4">
    <source>
        <dbReference type="ARBA" id="ARBA00022723"/>
    </source>
</evidence>
<feature type="signal peptide" evidence="12">
    <location>
        <begin position="1"/>
        <end position="21"/>
    </location>
</feature>
<feature type="binding site" evidence="9">
    <location>
        <position position="40"/>
    </location>
    <ligand>
        <name>Mg(2+)</name>
        <dbReference type="ChEBI" id="CHEBI:18420"/>
    </ligand>
</feature>
<organism evidence="13 14">
    <name type="scientific">Coemansia biformis</name>
    <dbReference type="NCBI Taxonomy" id="1286918"/>
    <lineage>
        <taxon>Eukaryota</taxon>
        <taxon>Fungi</taxon>
        <taxon>Fungi incertae sedis</taxon>
        <taxon>Zoopagomycota</taxon>
        <taxon>Kickxellomycotina</taxon>
        <taxon>Kickxellomycetes</taxon>
        <taxon>Kickxellales</taxon>
        <taxon>Kickxellaceae</taxon>
        <taxon>Coemansia</taxon>
    </lineage>
</organism>
<sequence>MRYTVVALGSLLLAACASVDAAPATKHGSGKRNVIFMISDGFGQTSETMARTFVRETKALDYGWASVMDSMLKGSVRTAASNTLVTDSAAGATAYSCGLKTYNGAIGVDQDGKPCGTIMEAAKAKGYKTALVTTSRITHATPASFAAHVAHRDMEDLIALQMIGRNLTQRGPVVDLMYGGGLCHFLPDSNENSCRSDNVDLWKMAQDAGFSTIDTRETFNKLVAEPARLKTPILGLFADDHMSYEIDRQPLLQPSLTEMTKSALDIISRQARQADDAPGFFIMIEGARIDMAGHDNDPATQIHDVVEYWNAVTAAKEFVARHPDTLLVSTSDHETGGLALGIDGEYLWYPEVLKPVKRSAESLCKELRKADGDVEKQIANTVLPKYLGIANATSEEVAEIAESISKGSTKCKMAIGNVVSRRAHVGWSTGGHTGTDVGLYACGNQAGGLHGNVDNTQLGHFLERYLGVDTRPITEEMKGVDTHQAAFSLQARSYHQHN</sequence>
<feature type="binding site" evidence="9">
    <location>
        <position position="285"/>
    </location>
    <ligand>
        <name>Mg(2+)</name>
        <dbReference type="ChEBI" id="CHEBI:18420"/>
    </ligand>
</feature>
<feature type="active site" description="Phosphoserine intermediate" evidence="8">
    <location>
        <position position="88"/>
    </location>
</feature>
<keyword evidence="12" id="KW-0732">Signal</keyword>
<dbReference type="Pfam" id="PF00245">
    <property type="entry name" value="Alk_phosphatase"/>
    <property type="match status" value="1"/>
</dbReference>
<reference evidence="13" key="1">
    <citation type="submission" date="2022-07" db="EMBL/GenBank/DDBJ databases">
        <title>Phylogenomic reconstructions and comparative analyses of Kickxellomycotina fungi.</title>
        <authorList>
            <person name="Reynolds N.K."/>
            <person name="Stajich J.E."/>
            <person name="Barry K."/>
            <person name="Grigoriev I.V."/>
            <person name="Crous P."/>
            <person name="Smith M.E."/>
        </authorList>
    </citation>
    <scope>NUCLEOTIDE SEQUENCE</scope>
    <source>
        <strain evidence="13">BCRC 34381</strain>
    </source>
</reference>
<name>A0A9W7YHP2_9FUNG</name>
<comment type="cofactor">
    <cofactor evidence="9">
        <name>Mg(2+)</name>
        <dbReference type="ChEBI" id="CHEBI:18420"/>
    </cofactor>
    <text evidence="9">Binds 1 Mg(2+) ion.</text>
</comment>
<dbReference type="PANTHER" id="PTHR11596">
    <property type="entry name" value="ALKALINE PHOSPHATASE"/>
    <property type="match status" value="1"/>
</dbReference>
<dbReference type="Gene3D" id="3.40.720.10">
    <property type="entry name" value="Alkaline Phosphatase, subunit A"/>
    <property type="match status" value="1"/>
</dbReference>
<evidence type="ECO:0000256" key="8">
    <source>
        <dbReference type="PIRSR" id="PIRSR601952-1"/>
    </source>
</evidence>
<dbReference type="InterPro" id="IPR001952">
    <property type="entry name" value="Alkaline_phosphatase"/>
</dbReference>
<keyword evidence="5 11" id="KW-0378">Hydrolase</keyword>
<dbReference type="InterPro" id="IPR017850">
    <property type="entry name" value="Alkaline_phosphatase_core_sf"/>
</dbReference>
<evidence type="ECO:0000256" key="7">
    <source>
        <dbReference type="ARBA" id="ARBA00022842"/>
    </source>
</evidence>
<dbReference type="PRINTS" id="PR00113">
    <property type="entry name" value="ALKPHPHTASE"/>
</dbReference>
<dbReference type="PANTHER" id="PTHR11596:SF5">
    <property type="entry name" value="ALKALINE PHOSPHATASE"/>
    <property type="match status" value="1"/>
</dbReference>
<dbReference type="EMBL" id="JANBOI010000026">
    <property type="protein sequence ID" value="KAJ1735450.1"/>
    <property type="molecule type" value="Genomic_DNA"/>
</dbReference>
<dbReference type="AlphaFoldDB" id="A0A9W7YHP2"/>
<evidence type="ECO:0000256" key="1">
    <source>
        <dbReference type="ARBA" id="ARBA00005984"/>
    </source>
</evidence>
<dbReference type="InterPro" id="IPR018299">
    <property type="entry name" value="Alkaline_phosphatase_AS"/>
</dbReference>
<evidence type="ECO:0000256" key="11">
    <source>
        <dbReference type="RuleBase" id="RU003947"/>
    </source>
</evidence>
<feature type="binding site" evidence="9">
    <location>
        <position position="332"/>
    </location>
    <ligand>
        <name>Zn(2+)</name>
        <dbReference type="ChEBI" id="CHEBI:29105"/>
        <label>2</label>
    </ligand>
</feature>
<dbReference type="PROSITE" id="PS51257">
    <property type="entry name" value="PROKAR_LIPOPROTEIN"/>
    <property type="match status" value="1"/>
</dbReference>
<evidence type="ECO:0000256" key="12">
    <source>
        <dbReference type="SAM" id="SignalP"/>
    </source>
</evidence>
<dbReference type="OrthoDB" id="7392499at2759"/>
<feature type="binding site" evidence="9">
    <location>
        <position position="290"/>
    </location>
    <ligand>
        <name>Zn(2+)</name>
        <dbReference type="ChEBI" id="CHEBI:29105"/>
        <label>2</label>
    </ligand>
</feature>
<keyword evidence="7 9" id="KW-0460">Magnesium</keyword>
<feature type="binding site" evidence="9">
    <location>
        <position position="432"/>
    </location>
    <ligand>
        <name>Zn(2+)</name>
        <dbReference type="ChEBI" id="CHEBI:29105"/>
        <label>2</label>
    </ligand>
</feature>
<evidence type="ECO:0000256" key="2">
    <source>
        <dbReference type="ARBA" id="ARBA00012647"/>
    </source>
</evidence>
<dbReference type="GO" id="GO:0004035">
    <property type="term" value="F:alkaline phosphatase activity"/>
    <property type="evidence" value="ECO:0007669"/>
    <property type="project" value="UniProtKB-EC"/>
</dbReference>
<dbReference type="SMART" id="SM00098">
    <property type="entry name" value="alkPPc"/>
    <property type="match status" value="1"/>
</dbReference>
<comment type="similarity">
    <text evidence="1 10">Belongs to the alkaline phosphatase family.</text>
</comment>
<comment type="cofactor">
    <cofactor evidence="9">
        <name>Zn(2+)</name>
        <dbReference type="ChEBI" id="CHEBI:29105"/>
    </cofactor>
    <text evidence="9">Binds 2 Zn(2+) ions.</text>
</comment>
<dbReference type="SUPFAM" id="SSF53649">
    <property type="entry name" value="Alkaline phosphatase-like"/>
    <property type="match status" value="1"/>
</dbReference>
<dbReference type="EC" id="3.1.3.1" evidence="2 11"/>
<comment type="caution">
    <text evidence="13">The sequence shown here is derived from an EMBL/GenBank/DDBJ whole genome shotgun (WGS) entry which is preliminary data.</text>
</comment>
<keyword evidence="3" id="KW-0597">Phosphoprotein</keyword>
<keyword evidence="14" id="KW-1185">Reference proteome</keyword>
<dbReference type="Gene3D" id="1.10.60.40">
    <property type="match status" value="1"/>
</dbReference>
<dbReference type="CDD" id="cd16012">
    <property type="entry name" value="ALP"/>
    <property type="match status" value="1"/>
</dbReference>
<dbReference type="GO" id="GO:0000329">
    <property type="term" value="C:fungal-type vacuole membrane"/>
    <property type="evidence" value="ECO:0007669"/>
    <property type="project" value="TreeGrafter"/>
</dbReference>
<evidence type="ECO:0000256" key="6">
    <source>
        <dbReference type="ARBA" id="ARBA00022833"/>
    </source>
</evidence>
<evidence type="ECO:0000256" key="10">
    <source>
        <dbReference type="RuleBase" id="RU003946"/>
    </source>
</evidence>
<evidence type="ECO:0000256" key="3">
    <source>
        <dbReference type="ARBA" id="ARBA00022553"/>
    </source>
</evidence>
<evidence type="ECO:0000313" key="13">
    <source>
        <dbReference type="EMBL" id="KAJ1735450.1"/>
    </source>
</evidence>
<feature type="binding site" evidence="9">
    <location>
        <position position="139"/>
    </location>
    <ligand>
        <name>Mg(2+)</name>
        <dbReference type="ChEBI" id="CHEBI:18420"/>
    </ligand>
</feature>
<feature type="binding site" evidence="9">
    <location>
        <position position="294"/>
    </location>
    <ligand>
        <name>Zn(2+)</name>
        <dbReference type="ChEBI" id="CHEBI:29105"/>
        <label>2</label>
    </ligand>
</feature>
<feature type="binding site" evidence="9">
    <location>
        <position position="333"/>
    </location>
    <ligand>
        <name>Zn(2+)</name>
        <dbReference type="ChEBI" id="CHEBI:29105"/>
        <label>2</label>
    </ligand>
</feature>
<comment type="catalytic activity">
    <reaction evidence="11">
        <text>a phosphate monoester + H2O = an alcohol + phosphate</text>
        <dbReference type="Rhea" id="RHEA:15017"/>
        <dbReference type="ChEBI" id="CHEBI:15377"/>
        <dbReference type="ChEBI" id="CHEBI:30879"/>
        <dbReference type="ChEBI" id="CHEBI:43474"/>
        <dbReference type="ChEBI" id="CHEBI:67140"/>
        <dbReference type="EC" id="3.1.3.1"/>
    </reaction>
</comment>
<evidence type="ECO:0000313" key="14">
    <source>
        <dbReference type="Proteomes" id="UP001143981"/>
    </source>
</evidence>
<feature type="chain" id="PRO_5040966587" description="Alkaline phosphatase" evidence="12">
    <location>
        <begin position="22"/>
        <end position="498"/>
    </location>
</feature>
<keyword evidence="6 9" id="KW-0862">Zinc</keyword>
<proteinExistence type="inferred from homology"/>
<dbReference type="Proteomes" id="UP001143981">
    <property type="component" value="Unassembled WGS sequence"/>
</dbReference>
<feature type="binding site" evidence="9">
    <location>
        <position position="141"/>
    </location>
    <ligand>
        <name>Mg(2+)</name>
        <dbReference type="ChEBI" id="CHEBI:18420"/>
    </ligand>
</feature>
<evidence type="ECO:0000256" key="5">
    <source>
        <dbReference type="ARBA" id="ARBA00022801"/>
    </source>
</evidence>
<protein>
    <recommendedName>
        <fullName evidence="2 11">Alkaline phosphatase</fullName>
        <ecNumber evidence="2 11">3.1.3.1</ecNumber>
    </recommendedName>
</protein>
<accession>A0A9W7YHP2</accession>
<dbReference type="GO" id="GO:0046872">
    <property type="term" value="F:metal ion binding"/>
    <property type="evidence" value="ECO:0007669"/>
    <property type="project" value="UniProtKB-KW"/>
</dbReference>
<gene>
    <name evidence="13" type="primary">PHO8_1</name>
    <name evidence="13" type="ORF">LPJ61_000545</name>
</gene>